<dbReference type="AlphaFoldDB" id="A0A9X3WR11"/>
<comment type="caution">
    <text evidence="2">The sequence shown here is derived from an EMBL/GenBank/DDBJ whole genome shotgun (WGS) entry which is preliminary data.</text>
</comment>
<feature type="transmembrane region" description="Helical" evidence="1">
    <location>
        <begin position="6"/>
        <end position="27"/>
    </location>
</feature>
<keyword evidence="1" id="KW-0472">Membrane</keyword>
<proteinExistence type="predicted"/>
<name>A0A9X3WR11_9BACI</name>
<keyword evidence="3" id="KW-1185">Reference proteome</keyword>
<evidence type="ECO:0000313" key="2">
    <source>
        <dbReference type="EMBL" id="MDC3424307.1"/>
    </source>
</evidence>
<keyword evidence="1" id="KW-0812">Transmembrane</keyword>
<accession>A0A9X3WR11</accession>
<dbReference type="RefSeq" id="WP_272436112.1">
    <property type="nucleotide sequence ID" value="NZ_JAMQKB010000005.1"/>
</dbReference>
<dbReference type="EMBL" id="JAMQKB010000005">
    <property type="protein sequence ID" value="MDC3424307.1"/>
    <property type="molecule type" value="Genomic_DNA"/>
</dbReference>
<organism evidence="2 3">
    <name type="scientific">Terrihalobacillus insolitus</name>
    <dbReference type="NCBI Taxonomy" id="2950438"/>
    <lineage>
        <taxon>Bacteria</taxon>
        <taxon>Bacillati</taxon>
        <taxon>Bacillota</taxon>
        <taxon>Bacilli</taxon>
        <taxon>Bacillales</taxon>
        <taxon>Bacillaceae</taxon>
        <taxon>Terrihalobacillus</taxon>
    </lineage>
</organism>
<reference evidence="2" key="1">
    <citation type="submission" date="2022-06" db="EMBL/GenBank/DDBJ databases">
        <title>Aquibacillus sp. a new bacterium isolated from soil saline samples.</title>
        <authorList>
            <person name="Galisteo C."/>
            <person name="De La Haba R."/>
            <person name="Sanchez-Porro C."/>
            <person name="Ventosa A."/>
        </authorList>
    </citation>
    <scope>NUCLEOTIDE SEQUENCE</scope>
    <source>
        <strain evidence="2">3ASR75-11</strain>
    </source>
</reference>
<sequence>MNKTLSTFMGIAITAIILSVLLIGVIYQSLSDKNYDHKNLLEDEYNLQIK</sequence>
<keyword evidence="1" id="KW-1133">Transmembrane helix</keyword>
<protein>
    <submittedName>
        <fullName evidence="2">Uncharacterized protein</fullName>
    </submittedName>
</protein>
<gene>
    <name evidence="2" type="ORF">NC797_07265</name>
</gene>
<evidence type="ECO:0000313" key="3">
    <source>
        <dbReference type="Proteomes" id="UP001145050"/>
    </source>
</evidence>
<evidence type="ECO:0000256" key="1">
    <source>
        <dbReference type="SAM" id="Phobius"/>
    </source>
</evidence>
<dbReference type="Proteomes" id="UP001145050">
    <property type="component" value="Unassembled WGS sequence"/>
</dbReference>